<keyword evidence="3" id="KW-1185">Reference proteome</keyword>
<reference evidence="2" key="1">
    <citation type="submission" date="2019-09" db="EMBL/GenBank/DDBJ databases">
        <title>Draft genome information of white flower Hibiscus syriacus.</title>
        <authorList>
            <person name="Kim Y.-M."/>
        </authorList>
    </citation>
    <scope>NUCLEOTIDE SEQUENCE [LARGE SCALE GENOMIC DNA]</scope>
    <source>
        <strain evidence="2">YM2019G1</strain>
    </source>
</reference>
<keyword evidence="1" id="KW-1133">Transmembrane helix</keyword>
<comment type="caution">
    <text evidence="2">The sequence shown here is derived from an EMBL/GenBank/DDBJ whole genome shotgun (WGS) entry which is preliminary data.</text>
</comment>
<protein>
    <submittedName>
        <fullName evidence="2">Fringe-related protein</fullName>
    </submittedName>
</protein>
<evidence type="ECO:0000313" key="2">
    <source>
        <dbReference type="EMBL" id="KAE8701000.1"/>
    </source>
</evidence>
<dbReference type="Pfam" id="PF04646">
    <property type="entry name" value="DUF604"/>
    <property type="match status" value="2"/>
</dbReference>
<dbReference type="InterPro" id="IPR006740">
    <property type="entry name" value="DUF604"/>
</dbReference>
<proteinExistence type="predicted"/>
<feature type="transmembrane region" description="Helical" evidence="1">
    <location>
        <begin position="32"/>
        <end position="49"/>
    </location>
</feature>
<dbReference type="Proteomes" id="UP000436088">
    <property type="component" value="Unassembled WGS sequence"/>
</dbReference>
<sequence>MTMKDNPKVEDDFPWDQSLRNHFTVSWTFPKFVLSSLLLISILCIFYTVSFSKASNKEPNIIQAVHVNAGEKSIATASPPVSSPKPNSSQKTTLHHIVFGIAASARLWDQRKNYIKLWWKPQQMRGVVWLDKGVKTGTDDHLLPPIRISGDTSKFKYNNPKGHRSAIRISRIVSETLRMGMEDVKWFVMGDDDTFFVSDNLVRVLSKYDHNQFYYIGSSSESHLQNINFSYGMAYGGGGFAISYPLAKTLARMQDRCIEIPRIYDVFGNLLGLLAAHPVAPLVSIHHLDKVEPIFPNVNRAQALKRLDLPINLDSAALMQQSVCYDKTRSWTVSVSWGYTVQIHRGILSVREMEMPARTFLNWYKRADYFGFSFNTRPVTDMPAKDLPCTTCLKHHSTRRQTRQPASTFGTESRTRTASGSCRILHGLIELRFTESPTRVYGTRLQEGIVAVCYQRRRKEPWLLM</sequence>
<evidence type="ECO:0000256" key="1">
    <source>
        <dbReference type="SAM" id="Phobius"/>
    </source>
</evidence>
<dbReference type="Gene3D" id="3.90.550.50">
    <property type="match status" value="1"/>
</dbReference>
<dbReference type="EMBL" id="VEPZ02001025">
    <property type="protein sequence ID" value="KAE8701000.1"/>
    <property type="molecule type" value="Genomic_DNA"/>
</dbReference>
<name>A0A6A3A977_HIBSY</name>
<dbReference type="PANTHER" id="PTHR10811">
    <property type="entry name" value="FRINGE-RELATED"/>
    <property type="match status" value="1"/>
</dbReference>
<gene>
    <name evidence="2" type="ORF">F3Y22_tig00110549pilonHSYRG00080</name>
</gene>
<keyword evidence="1" id="KW-0812">Transmembrane</keyword>
<dbReference type="FunFam" id="3.90.550.50:FF:000006">
    <property type="entry name" value="Fringe-related protein-like"/>
    <property type="match status" value="1"/>
</dbReference>
<organism evidence="2 3">
    <name type="scientific">Hibiscus syriacus</name>
    <name type="common">Rose of Sharon</name>
    <dbReference type="NCBI Taxonomy" id="106335"/>
    <lineage>
        <taxon>Eukaryota</taxon>
        <taxon>Viridiplantae</taxon>
        <taxon>Streptophyta</taxon>
        <taxon>Embryophyta</taxon>
        <taxon>Tracheophyta</taxon>
        <taxon>Spermatophyta</taxon>
        <taxon>Magnoliopsida</taxon>
        <taxon>eudicotyledons</taxon>
        <taxon>Gunneridae</taxon>
        <taxon>Pentapetalae</taxon>
        <taxon>rosids</taxon>
        <taxon>malvids</taxon>
        <taxon>Malvales</taxon>
        <taxon>Malvaceae</taxon>
        <taxon>Malvoideae</taxon>
        <taxon>Hibiscus</taxon>
    </lineage>
</organism>
<dbReference type="AlphaFoldDB" id="A0A6A3A977"/>
<evidence type="ECO:0000313" key="3">
    <source>
        <dbReference type="Proteomes" id="UP000436088"/>
    </source>
</evidence>
<accession>A0A6A3A977</accession>
<keyword evidence="1" id="KW-0472">Membrane</keyword>